<evidence type="ECO:0000256" key="1">
    <source>
        <dbReference type="SAM" id="MobiDB-lite"/>
    </source>
</evidence>
<dbReference type="RefSeq" id="WP_344723982.1">
    <property type="nucleotide sequence ID" value="NZ_BAAAUS010000024.1"/>
</dbReference>
<dbReference type="Proteomes" id="UP001597114">
    <property type="component" value="Unassembled WGS sequence"/>
</dbReference>
<protein>
    <recommendedName>
        <fullName evidence="4">DUF4352 domain-containing protein</fullName>
    </recommendedName>
</protein>
<organism evidence="2 3">
    <name type="scientific">Pseudonocardia yunnanensis</name>
    <dbReference type="NCBI Taxonomy" id="58107"/>
    <lineage>
        <taxon>Bacteria</taxon>
        <taxon>Bacillati</taxon>
        <taxon>Actinomycetota</taxon>
        <taxon>Actinomycetes</taxon>
        <taxon>Pseudonocardiales</taxon>
        <taxon>Pseudonocardiaceae</taxon>
        <taxon>Pseudonocardia</taxon>
    </lineage>
</organism>
<name>A0ABW4F5Y2_9PSEU</name>
<feature type="compositionally biased region" description="Low complexity" evidence="1">
    <location>
        <begin position="27"/>
        <end position="49"/>
    </location>
</feature>
<accession>A0ABW4F5Y2</accession>
<evidence type="ECO:0000313" key="3">
    <source>
        <dbReference type="Proteomes" id="UP001597114"/>
    </source>
</evidence>
<evidence type="ECO:0008006" key="4">
    <source>
        <dbReference type="Google" id="ProtNLM"/>
    </source>
</evidence>
<feature type="region of interest" description="Disordered" evidence="1">
    <location>
        <begin position="25"/>
        <end position="51"/>
    </location>
</feature>
<sequence>MGLVAGMGSVIFEYGLAKPFFEPPAPGVSSSSPAPEGSSSPPEVGPRVSDGVEKAGLGGNSYCGRSLPGPGSIQWHVCLRVERDSVVFGTKLVNTGNRPESVVSQVEYTSAGQWSSCPESGRWEMTVAPGETVVSPLGECRVPLRRPVAYTAVGWVVPAGQVVNHAAYQLSPSAHVYDDVVRWRWAGGGAEDVAVN</sequence>
<evidence type="ECO:0000313" key="2">
    <source>
        <dbReference type="EMBL" id="MFD1521690.1"/>
    </source>
</evidence>
<reference evidence="3" key="1">
    <citation type="journal article" date="2019" name="Int. J. Syst. Evol. Microbiol.">
        <title>The Global Catalogue of Microorganisms (GCM) 10K type strain sequencing project: providing services to taxonomists for standard genome sequencing and annotation.</title>
        <authorList>
            <consortium name="The Broad Institute Genomics Platform"/>
            <consortium name="The Broad Institute Genome Sequencing Center for Infectious Disease"/>
            <person name="Wu L."/>
            <person name="Ma J."/>
        </authorList>
    </citation>
    <scope>NUCLEOTIDE SEQUENCE [LARGE SCALE GENOMIC DNA]</scope>
    <source>
        <strain evidence="3">CCM 7043</strain>
    </source>
</reference>
<comment type="caution">
    <text evidence="2">The sequence shown here is derived from an EMBL/GenBank/DDBJ whole genome shotgun (WGS) entry which is preliminary data.</text>
</comment>
<proteinExistence type="predicted"/>
<dbReference type="EMBL" id="JBHUCO010000037">
    <property type="protein sequence ID" value="MFD1521690.1"/>
    <property type="molecule type" value="Genomic_DNA"/>
</dbReference>
<keyword evidence="3" id="KW-1185">Reference proteome</keyword>
<gene>
    <name evidence="2" type="ORF">ACFSJD_29620</name>
</gene>